<feature type="transmembrane region" description="Helical" evidence="6">
    <location>
        <begin position="99"/>
        <end position="122"/>
    </location>
</feature>
<dbReference type="OrthoDB" id="194658at2"/>
<comment type="subcellular location">
    <subcellularLocation>
        <location evidence="1">Cell membrane</location>
        <topology evidence="1">Multi-pass membrane protein</topology>
    </subcellularLocation>
</comment>
<evidence type="ECO:0000313" key="7">
    <source>
        <dbReference type="EMBL" id="ODA13427.1"/>
    </source>
</evidence>
<evidence type="ECO:0000313" key="8">
    <source>
        <dbReference type="Proteomes" id="UP000186553"/>
    </source>
</evidence>
<dbReference type="PANTHER" id="PTHR33931">
    <property type="entry name" value="HOLIN-LIKE PROTEIN CIDA-RELATED"/>
    <property type="match status" value="1"/>
</dbReference>
<evidence type="ECO:0000256" key="6">
    <source>
        <dbReference type="SAM" id="Phobius"/>
    </source>
</evidence>
<comment type="caution">
    <text evidence="7">The sequence shown here is derived from an EMBL/GenBank/DDBJ whole genome shotgun (WGS) entry which is preliminary data.</text>
</comment>
<keyword evidence="8" id="KW-1185">Reference proteome</keyword>
<protein>
    <submittedName>
        <fullName evidence="7">Murein hydrolase transporter LrgA</fullName>
    </submittedName>
</protein>
<dbReference type="PANTHER" id="PTHR33931:SF2">
    <property type="entry name" value="HOLIN-LIKE PROTEIN CIDA"/>
    <property type="match status" value="1"/>
</dbReference>
<dbReference type="RefSeq" id="WP_068886189.1">
    <property type="nucleotide sequence ID" value="NZ_CBCRUU010000009.1"/>
</dbReference>
<feature type="transmembrane region" description="Helical" evidence="6">
    <location>
        <begin position="67"/>
        <end position="87"/>
    </location>
</feature>
<evidence type="ECO:0000256" key="5">
    <source>
        <dbReference type="ARBA" id="ARBA00023136"/>
    </source>
</evidence>
<reference evidence="7 8" key="1">
    <citation type="submission" date="2016-07" db="EMBL/GenBank/DDBJ databases">
        <title>Acinetobacter sp. ANC 4603.</title>
        <authorList>
            <person name="Radolfova-Krizova L."/>
            <person name="Nemec A."/>
        </authorList>
    </citation>
    <scope>NUCLEOTIDE SEQUENCE [LARGE SCALE GENOMIC DNA]</scope>
    <source>
        <strain evidence="7 8">ANC 4603</strain>
    </source>
</reference>
<evidence type="ECO:0000256" key="4">
    <source>
        <dbReference type="ARBA" id="ARBA00022989"/>
    </source>
</evidence>
<keyword evidence="2" id="KW-1003">Cell membrane</keyword>
<keyword evidence="3 6" id="KW-0812">Transmembrane</keyword>
<dbReference type="InterPro" id="IPR005538">
    <property type="entry name" value="LrgA/CidA"/>
</dbReference>
<dbReference type="GO" id="GO:0005886">
    <property type="term" value="C:plasma membrane"/>
    <property type="evidence" value="ECO:0007669"/>
    <property type="project" value="UniProtKB-SubCell"/>
</dbReference>
<dbReference type="Proteomes" id="UP000186553">
    <property type="component" value="Unassembled WGS sequence"/>
</dbReference>
<evidence type="ECO:0000256" key="3">
    <source>
        <dbReference type="ARBA" id="ARBA00022692"/>
    </source>
</evidence>
<evidence type="ECO:0000256" key="1">
    <source>
        <dbReference type="ARBA" id="ARBA00004651"/>
    </source>
</evidence>
<name>A0A1C3CXN8_9GAMM</name>
<dbReference type="GO" id="GO:0016787">
    <property type="term" value="F:hydrolase activity"/>
    <property type="evidence" value="ECO:0007669"/>
    <property type="project" value="UniProtKB-KW"/>
</dbReference>
<dbReference type="Pfam" id="PF03788">
    <property type="entry name" value="LrgA"/>
    <property type="match status" value="1"/>
</dbReference>
<organism evidence="7 8">
    <name type="scientific">Acinetobacter celticus</name>
    <dbReference type="NCBI Taxonomy" id="1891224"/>
    <lineage>
        <taxon>Bacteria</taxon>
        <taxon>Pseudomonadati</taxon>
        <taxon>Pseudomonadota</taxon>
        <taxon>Gammaproteobacteria</taxon>
        <taxon>Moraxellales</taxon>
        <taxon>Moraxellaceae</taxon>
        <taxon>Acinetobacter</taxon>
    </lineage>
</organism>
<accession>A0A1C3CXN8</accession>
<dbReference type="EMBL" id="MBDL01000008">
    <property type="protein sequence ID" value="ODA13427.1"/>
    <property type="molecule type" value="Genomic_DNA"/>
</dbReference>
<feature type="transmembrane region" description="Helical" evidence="6">
    <location>
        <begin position="36"/>
        <end position="55"/>
    </location>
</feature>
<evidence type="ECO:0000256" key="2">
    <source>
        <dbReference type="ARBA" id="ARBA00022475"/>
    </source>
</evidence>
<keyword evidence="5 6" id="KW-0472">Membrane</keyword>
<dbReference type="AlphaFoldDB" id="A0A1C3CXN8"/>
<keyword evidence="7" id="KW-0378">Hydrolase</keyword>
<gene>
    <name evidence="7" type="ORF">BBP83_03270</name>
</gene>
<keyword evidence="4 6" id="KW-1133">Transmembrane helix</keyword>
<dbReference type="STRING" id="1891224.BBP83_03270"/>
<sequence>MMNTVSKGNKLTIAGSQILLILAVWAIASVLQNLLNLPIASGVIGFFLLLILLHTQRLKLENVEQGADVLLGELLLFFIPPVVGIIQYQELLIASGWKILFVIIISTAMVMMTSVWMVSFFLPQDDVE</sequence>
<proteinExistence type="predicted"/>